<dbReference type="SMART" id="SM00262">
    <property type="entry name" value="GEL"/>
    <property type="match status" value="1"/>
</dbReference>
<dbReference type="InterPro" id="IPR007123">
    <property type="entry name" value="Gelsolin-like_dom"/>
</dbReference>
<dbReference type="SUPFAM" id="SSF55753">
    <property type="entry name" value="Actin depolymerizing proteins"/>
    <property type="match status" value="2"/>
</dbReference>
<evidence type="ECO:0000313" key="2">
    <source>
        <dbReference type="EMBL" id="KAJ8301548.1"/>
    </source>
</evidence>
<dbReference type="PANTHER" id="PTHR11977">
    <property type="entry name" value="VILLIN"/>
    <property type="match status" value="1"/>
</dbReference>
<dbReference type="EMBL" id="JARBDR010000918">
    <property type="protein sequence ID" value="KAJ8301548.1"/>
    <property type="molecule type" value="Genomic_DNA"/>
</dbReference>
<dbReference type="Gene3D" id="3.40.20.10">
    <property type="entry name" value="Severin"/>
    <property type="match status" value="1"/>
</dbReference>
<keyword evidence="3" id="KW-1185">Reference proteome</keyword>
<dbReference type="Pfam" id="PF00626">
    <property type="entry name" value="Gelsolin"/>
    <property type="match status" value="1"/>
</dbReference>
<comment type="caution">
    <text evidence="2">The sequence shown here is derived from an EMBL/GenBank/DDBJ whole genome shotgun (WGS) entry which is preliminary data.</text>
</comment>
<evidence type="ECO:0000313" key="3">
    <source>
        <dbReference type="Proteomes" id="UP001217089"/>
    </source>
</evidence>
<gene>
    <name evidence="2" type="ORF">KUTeg_020535</name>
</gene>
<reference evidence="2 3" key="1">
    <citation type="submission" date="2022-12" db="EMBL/GenBank/DDBJ databases">
        <title>Chromosome-level genome of Tegillarca granosa.</title>
        <authorList>
            <person name="Kim J."/>
        </authorList>
    </citation>
    <scope>NUCLEOTIDE SEQUENCE [LARGE SCALE GENOMIC DNA]</scope>
    <source>
        <strain evidence="2">Teg-2019</strain>
        <tissue evidence="2">Adductor muscle</tissue>
    </source>
</reference>
<sequence>MAALRKQKQYDWKDSNLAMFGSDTERQVKKESAEHEPAWKKAGKKVGLQIWRIVTYKDEDSEALLYDVHFWIGRYSTQVLYNSAEIYLKGGADSGFRQVRPEEYKTRLFHFHGDRKGVEITQIQCNKSKLDSTDVYILDKGLMIYQWNGKGANKDERFREIQNERAGKAQKEVLDEDSTDPDHEFYRSIEAGLEEDDDFDQSSDFEETSEGTKELFRLSDASGKLNFSKTKSGSISKYDFDTNNYLKSTKHPLIPVTCFEEGRKEPQKFVAALAA</sequence>
<dbReference type="Proteomes" id="UP001217089">
    <property type="component" value="Unassembled WGS sequence"/>
</dbReference>
<evidence type="ECO:0000259" key="1">
    <source>
        <dbReference type="Pfam" id="PF00626"/>
    </source>
</evidence>
<organism evidence="2 3">
    <name type="scientific">Tegillarca granosa</name>
    <name type="common">Malaysian cockle</name>
    <name type="synonym">Anadara granosa</name>
    <dbReference type="NCBI Taxonomy" id="220873"/>
    <lineage>
        <taxon>Eukaryota</taxon>
        <taxon>Metazoa</taxon>
        <taxon>Spiralia</taxon>
        <taxon>Lophotrochozoa</taxon>
        <taxon>Mollusca</taxon>
        <taxon>Bivalvia</taxon>
        <taxon>Autobranchia</taxon>
        <taxon>Pteriomorphia</taxon>
        <taxon>Arcoida</taxon>
        <taxon>Arcoidea</taxon>
        <taxon>Arcidae</taxon>
        <taxon>Tegillarca</taxon>
    </lineage>
</organism>
<proteinExistence type="predicted"/>
<dbReference type="InterPro" id="IPR029006">
    <property type="entry name" value="ADF-H/Gelsolin-like_dom_sf"/>
</dbReference>
<accession>A0ABQ9E871</accession>
<name>A0ABQ9E871_TEGGR</name>
<dbReference type="PANTHER" id="PTHR11977:SF130">
    <property type="entry name" value="SEVERIN"/>
    <property type="match status" value="1"/>
</dbReference>
<dbReference type="InterPro" id="IPR007122">
    <property type="entry name" value="Villin/Gelsolin"/>
</dbReference>
<feature type="domain" description="Gelsolin-like" evidence="1">
    <location>
        <begin position="121"/>
        <end position="157"/>
    </location>
</feature>
<protein>
    <recommendedName>
        <fullName evidence="1">Gelsolin-like domain-containing protein</fullName>
    </recommendedName>
</protein>